<dbReference type="EMBL" id="VCGU01000458">
    <property type="protein sequence ID" value="TRY62920.1"/>
    <property type="molecule type" value="Genomic_DNA"/>
</dbReference>
<dbReference type="GO" id="GO:0004252">
    <property type="term" value="F:serine-type endopeptidase activity"/>
    <property type="evidence" value="ECO:0007669"/>
    <property type="project" value="InterPro"/>
</dbReference>
<dbReference type="GO" id="GO:0006508">
    <property type="term" value="P:proteolysis"/>
    <property type="evidence" value="ECO:0007669"/>
    <property type="project" value="UniProtKB-KW"/>
</dbReference>
<evidence type="ECO:0000313" key="5">
    <source>
        <dbReference type="EMBL" id="TRY62920.1"/>
    </source>
</evidence>
<evidence type="ECO:0000259" key="4">
    <source>
        <dbReference type="PROSITE" id="PS50240"/>
    </source>
</evidence>
<keyword evidence="2" id="KW-0378">Hydrolase</keyword>
<evidence type="ECO:0000256" key="1">
    <source>
        <dbReference type="ARBA" id="ARBA00023157"/>
    </source>
</evidence>
<keyword evidence="3" id="KW-0732">Signal</keyword>
<evidence type="ECO:0000313" key="6">
    <source>
        <dbReference type="Proteomes" id="UP000318571"/>
    </source>
</evidence>
<keyword evidence="2" id="KW-0645">Protease</keyword>
<dbReference type="OMA" id="CIPIAND"/>
<dbReference type="InterPro" id="IPR001254">
    <property type="entry name" value="Trypsin_dom"/>
</dbReference>
<gene>
    <name evidence="5" type="ORF">TCAL_02031</name>
</gene>
<evidence type="ECO:0000256" key="3">
    <source>
        <dbReference type="SAM" id="SignalP"/>
    </source>
</evidence>
<dbReference type="InterPro" id="IPR018114">
    <property type="entry name" value="TRYPSIN_HIS"/>
</dbReference>
<dbReference type="PROSITE" id="PS00135">
    <property type="entry name" value="TRYPSIN_SER"/>
    <property type="match status" value="1"/>
</dbReference>
<feature type="chain" id="PRO_5022001150" description="Peptidase S1 domain-containing protein" evidence="3">
    <location>
        <begin position="20"/>
        <end position="550"/>
    </location>
</feature>
<dbReference type="SMART" id="SM00020">
    <property type="entry name" value="Tryp_SPc"/>
    <property type="match status" value="1"/>
</dbReference>
<dbReference type="SUPFAM" id="SSF50494">
    <property type="entry name" value="Trypsin-like serine proteases"/>
    <property type="match status" value="2"/>
</dbReference>
<dbReference type="InterPro" id="IPR009003">
    <property type="entry name" value="Peptidase_S1_PA"/>
</dbReference>
<dbReference type="AlphaFoldDB" id="A0A553NBV4"/>
<proteinExistence type="predicted"/>
<dbReference type="Pfam" id="PF00089">
    <property type="entry name" value="Trypsin"/>
    <property type="match status" value="2"/>
</dbReference>
<protein>
    <recommendedName>
        <fullName evidence="4">Peptidase S1 domain-containing protein</fullName>
    </recommendedName>
</protein>
<name>A0A553NBV4_TIGCA</name>
<dbReference type="Gene3D" id="2.40.10.10">
    <property type="entry name" value="Trypsin-like serine proteases"/>
    <property type="match status" value="2"/>
</dbReference>
<keyword evidence="2" id="KW-0720">Serine protease</keyword>
<comment type="caution">
    <text evidence="5">The sequence shown here is derived from an EMBL/GenBank/DDBJ whole genome shotgun (WGS) entry which is preliminary data.</text>
</comment>
<dbReference type="InterPro" id="IPR001314">
    <property type="entry name" value="Peptidase_S1A"/>
</dbReference>
<dbReference type="PANTHER" id="PTHR24253">
    <property type="entry name" value="TRANSMEMBRANE PROTEASE SERINE"/>
    <property type="match status" value="1"/>
</dbReference>
<dbReference type="PROSITE" id="PS50240">
    <property type="entry name" value="TRYPSIN_DOM"/>
    <property type="match status" value="1"/>
</dbReference>
<dbReference type="InterPro" id="IPR043504">
    <property type="entry name" value="Peptidase_S1_PA_chymotrypsin"/>
</dbReference>
<feature type="signal peptide" evidence="3">
    <location>
        <begin position="1"/>
        <end position="19"/>
    </location>
</feature>
<feature type="domain" description="Peptidase S1" evidence="4">
    <location>
        <begin position="94"/>
        <end position="546"/>
    </location>
</feature>
<dbReference type="PRINTS" id="PR00722">
    <property type="entry name" value="CHYMOTRYPSIN"/>
</dbReference>
<dbReference type="InterPro" id="IPR033116">
    <property type="entry name" value="TRYPSIN_SER"/>
</dbReference>
<sequence>MERFLRNLVLLSLARLLSAFVPTLNQCHQTCGRVQSPHGRPKRFALEDELDLYSYEEDQFPSEAIPRGAEYDPYYDLNGGLSEASNISDSDTRIVNGYDAADRPWLALLSISGASCGGALLNKRYILTAAHCFCRQSGGAICEEQMTDGLPTHQPTYDLTQTVVVFLGINGSPLRTKGRNRDQIYRVISAKIRAGWYFGKTFSPDLALAKLDRDVVFSASVFPICIPIANDFPDISNRDQKLQAFVAGWGAVYSQCDTNDQGPSPHTMCKFPFVYQGMVHHQCAQMPPPSHDNPVCQQFLRWHSRVGSRGRIQMGQEGTFSIFYWDDAAGRAERTTCYMPNDRTSRFGWCGTCYSGNLNPGQEGYCDKFLSGTELNTTTEFSRPQLDQNWGWCNQWCENARGQTNAQRLQETALDILTPEECQTFGASLEVNASSEICTGRKKNFDLVYQFRRVESGRGMKFKEEAKFQNKLGLADDDHDFYLGGTDSCQGDSGGPLIRWERVDGSNLRAYIIGTVSRGIGCGNFNQPGIFTRTTSHLDWLYENIKDGNC</sequence>
<keyword evidence="6" id="KW-1185">Reference proteome</keyword>
<keyword evidence="1" id="KW-1015">Disulfide bond</keyword>
<dbReference type="Proteomes" id="UP000318571">
    <property type="component" value="Chromosome 10"/>
</dbReference>
<evidence type="ECO:0000256" key="2">
    <source>
        <dbReference type="RuleBase" id="RU363034"/>
    </source>
</evidence>
<accession>A0A553NBV4</accession>
<reference evidence="5 6" key="1">
    <citation type="journal article" date="2018" name="Nat. Ecol. Evol.">
        <title>Genomic signatures of mitonuclear coevolution across populations of Tigriopus californicus.</title>
        <authorList>
            <person name="Barreto F.S."/>
            <person name="Watson E.T."/>
            <person name="Lima T.G."/>
            <person name="Willett C.S."/>
            <person name="Edmands S."/>
            <person name="Li W."/>
            <person name="Burton R.S."/>
        </authorList>
    </citation>
    <scope>NUCLEOTIDE SEQUENCE [LARGE SCALE GENOMIC DNA]</scope>
    <source>
        <strain evidence="5 6">San Diego</strain>
    </source>
</reference>
<dbReference type="PANTHER" id="PTHR24253:SF153">
    <property type="entry name" value="SERINE PROTEASE HEPSIN"/>
    <property type="match status" value="1"/>
</dbReference>
<dbReference type="STRING" id="6832.A0A553NBV4"/>
<dbReference type="PROSITE" id="PS00134">
    <property type="entry name" value="TRYPSIN_HIS"/>
    <property type="match status" value="1"/>
</dbReference>
<organism evidence="5 6">
    <name type="scientific">Tigriopus californicus</name>
    <name type="common">Marine copepod</name>
    <dbReference type="NCBI Taxonomy" id="6832"/>
    <lineage>
        <taxon>Eukaryota</taxon>
        <taxon>Metazoa</taxon>
        <taxon>Ecdysozoa</taxon>
        <taxon>Arthropoda</taxon>
        <taxon>Crustacea</taxon>
        <taxon>Multicrustacea</taxon>
        <taxon>Hexanauplia</taxon>
        <taxon>Copepoda</taxon>
        <taxon>Harpacticoida</taxon>
        <taxon>Harpacticidae</taxon>
        <taxon>Tigriopus</taxon>
    </lineage>
</organism>
<dbReference type="OrthoDB" id="547031at2759"/>